<dbReference type="InParanoid" id="R9T5G7"/>
<dbReference type="HOGENOM" id="CLU_223159_0_0_2"/>
<feature type="region of interest" description="Disordered" evidence="2">
    <location>
        <begin position="126"/>
        <end position="145"/>
    </location>
</feature>
<dbReference type="OrthoDB" id="54199at2157"/>
<dbReference type="GeneID" id="41322840"/>
<dbReference type="STRING" id="1295009.MMINT_04100"/>
<dbReference type="NCBIfam" id="TIGR02543">
    <property type="entry name" value="List_Bact_rpt"/>
    <property type="match status" value="4"/>
</dbReference>
<name>R9T5G7_METII</name>
<dbReference type="KEGG" id="mer:MMINT_04100"/>
<reference evidence="4 5" key="1">
    <citation type="journal article" date="2013" name="Genome Announc.">
        <title>Genome sequence of 'Candidatus Methanomassiliicoccus intestinalis' Issoire-Mx1, a third thermoplasmatales-related methanogenic archaeon from human feces.</title>
        <authorList>
            <person name="Borrel G."/>
            <person name="Harris H.M."/>
            <person name="Parisot N."/>
            <person name="Gaci N."/>
            <person name="Tottey W."/>
            <person name="Mihajlovski A."/>
            <person name="Deane J."/>
            <person name="Gribaldo S."/>
            <person name="Bardot O."/>
            <person name="Peyretaillade E."/>
            <person name="Peyret P."/>
            <person name="O'Toole P.W."/>
            <person name="Brugere J.F."/>
        </authorList>
    </citation>
    <scope>NUCLEOTIDE SEQUENCE [LARGE SCALE GENOMIC DNA]</scope>
    <source>
        <strain evidence="4 5">Issoire-Mx1</strain>
    </source>
</reference>
<dbReference type="RefSeq" id="WP_020448319.1">
    <property type="nucleotide sequence ID" value="NC_021353.1"/>
</dbReference>
<evidence type="ECO:0000256" key="1">
    <source>
        <dbReference type="ARBA" id="ARBA00004196"/>
    </source>
</evidence>
<keyword evidence="5" id="KW-1185">Reference proteome</keyword>
<keyword evidence="3" id="KW-0812">Transmembrane</keyword>
<accession>R9T5G7</accession>
<keyword evidence="3" id="KW-1133">Transmembrane helix</keyword>
<dbReference type="Pfam" id="PF09479">
    <property type="entry name" value="Flg_new"/>
    <property type="match status" value="13"/>
</dbReference>
<evidence type="ECO:0000313" key="5">
    <source>
        <dbReference type="Proteomes" id="UP000014070"/>
    </source>
</evidence>
<feature type="region of interest" description="Disordered" evidence="2">
    <location>
        <begin position="610"/>
        <end position="630"/>
    </location>
</feature>
<gene>
    <name evidence="4" type="ORF">MMINT_04100</name>
</gene>
<protein>
    <submittedName>
        <fullName evidence="4">Uncharacterized protein</fullName>
    </submittedName>
</protein>
<feature type="region of interest" description="Disordered" evidence="2">
    <location>
        <begin position="2222"/>
        <end position="2242"/>
    </location>
</feature>
<dbReference type="Gene3D" id="2.60.40.4270">
    <property type="entry name" value="Listeria-Bacteroides repeat domain"/>
    <property type="match status" value="12"/>
</dbReference>
<evidence type="ECO:0000256" key="3">
    <source>
        <dbReference type="SAM" id="Phobius"/>
    </source>
</evidence>
<evidence type="ECO:0000313" key="4">
    <source>
        <dbReference type="EMBL" id="AGN25794.1"/>
    </source>
</evidence>
<organism evidence="4 5">
    <name type="scientific">Methanomassiliicoccus intestinalis (strain Issoire-Mx1)</name>
    <dbReference type="NCBI Taxonomy" id="1295009"/>
    <lineage>
        <taxon>Archaea</taxon>
        <taxon>Methanobacteriati</taxon>
        <taxon>Thermoplasmatota</taxon>
        <taxon>Thermoplasmata</taxon>
        <taxon>Methanomassiliicoccales</taxon>
        <taxon>Methanomassiliicoccaceae</taxon>
        <taxon>Methanomassiliicoccus</taxon>
    </lineage>
</organism>
<proteinExistence type="predicted"/>
<dbReference type="EMBL" id="CP005934">
    <property type="protein sequence ID" value="AGN25794.1"/>
    <property type="molecule type" value="Genomic_DNA"/>
</dbReference>
<dbReference type="Proteomes" id="UP000014070">
    <property type="component" value="Chromosome"/>
</dbReference>
<comment type="subcellular location">
    <subcellularLocation>
        <location evidence="1">Cell envelope</location>
    </subcellularLocation>
</comment>
<keyword evidence="3" id="KW-0472">Membrane</keyword>
<feature type="transmembrane region" description="Helical" evidence="3">
    <location>
        <begin position="5409"/>
        <end position="5429"/>
    </location>
</feature>
<feature type="compositionally biased region" description="Low complexity" evidence="2">
    <location>
        <begin position="2226"/>
        <end position="2238"/>
    </location>
</feature>
<feature type="transmembrane region" description="Helical" evidence="3">
    <location>
        <begin position="7"/>
        <end position="28"/>
    </location>
</feature>
<evidence type="ECO:0000256" key="2">
    <source>
        <dbReference type="SAM" id="MobiDB-lite"/>
    </source>
</evidence>
<sequence length="5497" mass="584046">MKHGRRLTVLLTLAVVFMMIIVPISSLFEDIDHSKIVLNGASNQTEGDAVSPISMPIIDTKKISYVGDGVETTVKTALDTTIVQMFPSTCIPQDGKVFNGWHVSVIIGGNLVKLYYLDRDADASPNERGAYKATSDPDASNLLKDNSGNPIQVEYRIMPGDGIVFSEAETTLKYNSLNGVLTIPSSATSITFTADWGTATKISTGGMAEAYAQLNNFDPATGDGTLFTNIIEISKSFTWSTPGYNSQNRSAKITSANENYVLTNATTLTGDTYFDNIKLKADDGGKLTTGYRLIMGENVDTATNNVYPWFSKTNEAYGDLNLIKYFNILASNNSIPSHIVVLGGTYGIISGASLNDKSIQDSYISIGSIDNLSNIDLASNSGPSIASVHGGDHEHNIDNSSGGNSHIVINDGTIMEIIGGSRHLNGNSTSIEINGGYVSYINGGSRAGKSVIGNGHNDAVQIAVNGGTVDYLFSGAKDGNSKNLDTAPIYGNVKILVSEGKIYGLFGGGYDFFTKSSHPGVIGEVKIIVSGGEIGHNPETFNVCFKEYIGNLPSTASKSDDYYSIDPGIYGGGYRGSVAGTKNGESYESTNIFIYIGGNSSTDPSIYGNVYGGGSGGTDQSNGGDREDTTGSSYIYGNTNIIISNSNIYGNVYGGGKGLANSSYIRGVNSPEIITDTSEKYDVATVFGNTMVQVQDGANITGNVYGGGKGVSRSVFIPATDSNATISPSFYGFTETEKKSAKYQWYHSGASTLNYQSIENETHFEYANTSYDEGFLRLEVNLDGEVIYSNPVKCNSDCSVLLGSGFTEEIWDGWTNELDKIAQVQGTTTVNVLTENNKSLTIKGNVYGGGSYSVVKGDSTAEGSTVGNTNVTINGGTIGGRVFGGGEGSASFECDWAGNVSESTNVNISKGIIKGSVYGGGNYGYVGTKIDTIAPPTTSDVPSAETSFATNIIISGGDDTQIAGSVYGGGRGDENDINRTNPTSDDSKTIYNSVVKGNVYGDTNVEISGGKIGYLDNPALTGDYNGWYDSEDAGNVFGGGKLGLVVGKTNVKISGGEIHRNVFGGGKGLSKSVFIELNSNGNEINSRLYNVIDLDHKTALEENGLNFSVVKSYEWQESNNPNSGFEKIENHTENSLTSPTNYKNYIRLKVVVGNDTIGTEDFYSNVIDTSDTASNLTPESWARYDRLMIQFGIVSHGTNVTVSGGAIHTNVYGGGSYGAVGIITGGTPESNNTYNFTHHIEGGTSNVTITGGEIGLDSIGVYKIHKDVLGGNVFGGGMGEPDLVTSGSIGDSTKIVISGGKINGNVYGGGENGFVGNVDIDVSKDMSPIEYTDTETSTGTAEGSKTTTTTWCYGLSIRDDVVTNGSTTINISGGTIGLTDETLNTLLGTNGAEPTLSTLKELHGNVFGGGKGANATVTKETNVTVSSGLIYGNVYGGGDFGCVGQFTGAQGVTASLKDGYTHVDIKGGEMNGVYGGGRGYTEFNDIAKDKQEGTALTSTQLSKLIFGSVGASYQDPGNAESTNTETVASGNTDSAKFNTNVTVTAGTINGNVYGGGELGLVSYLDVHSNYGGGRTSVIIGDDTILSNALTIKGSVYGGGQGVYTIDYSLFILGVVSKDTSVEVKNGTIEGSIYGGGMYGLVGTYHSNDDINPSNADKLVFEGGPTKVTVSGGNIHTNVYGGGQGGINNLSGAVGKTEVNISGGHIGPDSSGMSQGNTPDFSGATVTPGGTYPINVEDNSLPPSDPNHYSYIFVKKSISSADGTTEVGTLTARDASGSILTLVNDSIEVTGLDGWEEIYDAYRIVGGNSVIVEFTAENGYHVTEWQIIGVGADKAAPTESSLRFDAPGNGNAVVVDATSVSNEYTVAVKIPIQSAGQDKPGSIKVYYLSDLTTALKPSITDNFQYYTVAYGAELAFEFVDEKEGSIFYVAKWIVSPAYDLLQAENTSDIAMMTVSGNTAVYAILGPASGNVYGGGAYALVGDVTILLKGNRPVIDSPNNTQTVVNITGGEIGSRNAGSISTGNVYGGGYGPRAPVAGSTHIDISTSTVQSKDITIYGNVYGGGEMGAVGVPVHIYYNSTHPTDDTDKKSYGDIIDYADHVYGDGYTYDNTGNHGEYDATSRTAKISTNISIKQEGSRTITIGSKDDGNHLGNIFGGGQGGDLPQNVIDDLAIFDTTFPPLEGYAISYGISHIDISGIITSGVTIHGSVYGGGEGLLKGQKLELNKPTSSNSENTDSETTFDSRSSISEKSIIASVRYGQVLGDVVGTLSKNTEGNDQITTEGNAAYVTIGKDVTVTDSVFGGGKLAILGGFEYIENGNEITGKFTGKATVVHISGNVNGNVFGGGEGHASGAVSGSVKDTLVIIDGSAEIGGNLEVVSPIGLPISSGNVYGGGSLSITGNFEFKNLWDMYRPEDVDPVTGNYNTSRTDVIITGGTIKGSVYGGGFSPIATIAGSTHVWIGDYSAGIGTGGIPAIIEKTVPDSIADDNLIINGSVYGGGEMGSVGTTTLLNGTDENGQLLEDSVGHVSANVSVSYKSNTITIEGDIFGGGKGVLNVQVTIELHKGDGSGTLIKRSVLGQAMVRGYTTVTIEGNASNYSDVFIKESVFGGGKGVQNDAYALHYAKVYGYTVVNVSSATINGSVYGGGELGIIGQFIDKDVISAGESTEVGLVIDGTYYPKAVIKYVEPKNGRYNIYANQSAVDNNADPLKSNILIISREYCSDDLTSATDGTHSYGANAYYGRGTAAVTVKDSKISGSVYGGGKGLEINVLSGAVGRGTVVTIEDTSDNNSRTDIEGSVYGGGELGIVGSIITLIVGEGTSPMVKVTNTSHISNINDYTSYDKGGVKDLDKFNDIDTVVNIRGGLIHGSVFGAGKGEECNYEFSRGSSGGDKAIAYYKLSVFGRTEVNISNGIIYKHVYGGSENGEVGSLTILKEIRKFTTNYWAYASTISGKIENGAPSDIPEDVRDNGYGDGKTADLSKFSSAFVNIVGGTIHGNVFGGGYFGAIHGNTHVHIGWNAMMPDTIDNKEVKGDCHYYNDYDSDSGSGDIKYGNRPLPFVERNPDGTVKYKDPTTSTSPKDAVSLEKDKTVHDLLINGTVYAGGDRGDPSATTVSYDYISVYGTSHIILNGTGYNTGSNQPVDENGTVMHAMYLQGSIFGSGNSCTTFYSDKGNSRFITITNYNAVNELDNYIIYSIQRATEVTLINSRLRLPGRSDGSNLDKTALYSLNHVANLTLQSGSEIILDSVVQDLRSIYSKDGTGADTSSGSALNTIKLNNGMTLTIKTEKNAETVASPENILSNNSEELWPDKKFGKVTGYFFLDLSDASYYTSYVYGHQTSAGGFVYGNTFGSLRNTEITYEDFTDKDNLINSYRVWHPVGGGHLSASSTIVADKKGNSQGGVYMNTGKVVMPMTEQGAKYTLIGYNIYPAQSAGLSDPNPSLYLLGETDSFGNLDVNKSFKIKASLGEGFEDNENSEIWLTSGEKSSISDMEFEALGGTTLPEINVELYSNGVTQTTTAGYVVLLIQESVPVLGADGKPVLDDDNNKQYKPGNEISAIINIETQADGFGATIDNKNYTNNMNLYATREGMDDWNLSISNNNEDKYRFKLTSVSGDKHLLTNSDPASKDKYKIVMGYKINNDYSQGWDGFSFNDIILTSDTNNIMLGETDGRFNTSFKFTIYNLVSEGVMDGYATGTIILKISYEKISASSKADEHPLLAAGTDVAADTGTIEIIINLGEKKDWYNVDFVPAPSESDAGVGAIMTQQISYGGVAKEPTTPTRLDGKYTFSGWYREYNSDTGYSNYYSFSKDEAKDKITGDTTLYGKWVSNVTFDNNYDGSPSAIVISLDSKSGALGEKMSFVQDPVRSGYLFKGWYTEQYKDSDEADSTKLFNQDTPIDKNTIVYAKWDKLTYNIKFDKNVPDGAIDPGDIGLPQTIPVAGDPVNLDKPSTIELKIKDSTDVYTFVGWGTSPNALTGYTGSIALSNLITDDNTKDNGDGTATITLYAVWQKSTMHTITVTTDPITAGKYVNFEYYCGDIDPVEGTPWDKITNGAFSVSDSSTVYLRYSVTVPGYSGDGAYSLEKWSYDGAESKEDILTIENVTGDKSVTLSLTGKSILVNLVLDGGTLESGDGTNSINVTFGEKYAGLSDPTKLGYIFAGWSTRLINGSPVTSDTDVTDPTSPQTLYALWTPAQYNIIYHGNGGNYDGKDWYYQTFTYGESNSTVTLTSKFTNTDMIQTGWSLTADGSKTYDLSENIKITSDLLSNSSSSSPGDGATTIPNVVLELYAVWVSPTLTITFSDGGSGVLTNDGVTFDGDDWLKRIGLASGGNIKILISAASGGTDIDIPNDAILKWTLSGKTDAVSEMRDAATYHLTLSFTSDDGIFYTGEANFIVSPYTGKINITIGSSFEYDGNNPITSALASAIAKLTSGYTLTSNDLLDFETTYYKSGSTESITAPVTVGGYSFTLTAKADSKNYYNSSETKGAEGSTSYEITPKSLEITIGGSVQYNGNVEFNYFSTNPSNNIIITPDSSSLCGGDIITEVVIKTSSTHVGIYTKNGTENTLNYASIEIKRGTDDRKNCYNVSLSSNSKLTINSVITLSQPDGDILFKYSIDGGNEKEYTDPFELSPTETVVITATGSKVGHHIVFSTTPTDAGTLGDGNYTISGRDLTTSVTVTASWEKDIYTVVYNLNGASGTISNGKVSIGEAIPIASPDGITNTGYNFKGWAFTSTGSADDVLASGTNLTAQNITDYINSGTITLYAIWEKDIYTVVYNLNGASGTISNGKVSIGEAIPIASPDGITNTGYNFKGWAFTSTGSADDVLASGTNLTAQNITDYINSGTITLYAIWEKDIYTVVYNLNGASGTISNGKVSIGEAIPIASPDGITNTGYNFKGWAFTSTGSADDVLASGTNLTAQNITDYINSGTITLYAIWEKDIYTVVYNLNGASGTISNGKVSIGEAIPIASPDGITNTGYNFKGWAFTSTGSADDVLASGTNLTAQNITDYINSGTITLYAIWEKDIYTVVYNLNGASGTISNGKVSIGEAIPIASPDGITNTGYNFKGWAFTSTGSADDVLASGTNLTAQNITDYINSGTITLYAIWEKDDEPVKYTVTFDSNGGSFVPKIEDVAKDSKITKPVDPTRSGYTFKGWYTENGIEWDFDKDVVTADITLYAKWETKDPDRPTYFKVEYNANGGEGEVPKSELHFSGEFVTVKSSELSKNGYIFKGWCDSFTQQTYLPDEEFRMPNRNVCLTAVWEESSPPTPGKEVTVTFVVDNAFYGESKTHINTALGESMQPDPVKEGYDFAGWYTEDDQVFTADSIVSSNMTVYADFKLNKDYVIVTFVIDNEIYLEKVCRKDNIQEPNIPYRLGKELNAWYSDKELQNKFSFDSVVSEDHITLYAEWKQDENVMIWFIFILFAAFMAAVIASAKRVSFFINENDEEKYASVIMFGKGTLGDRLPQIPDSQNFSGWYSESGELITEESEITQSMKVYAHWNE</sequence>
<dbReference type="InterPro" id="IPR013378">
    <property type="entry name" value="InlB-like_B-rpt"/>
</dbReference>
<dbReference type="InterPro" id="IPR042229">
    <property type="entry name" value="Listeria/Bacterioides_rpt_sf"/>
</dbReference>